<evidence type="ECO:0000256" key="10">
    <source>
        <dbReference type="PROSITE-ProRule" id="PRU01360"/>
    </source>
</evidence>
<comment type="similarity">
    <text evidence="10 11">Belongs to the TonB-dependent receptor family.</text>
</comment>
<keyword evidence="2 10" id="KW-0813">Transport</keyword>
<dbReference type="InterPro" id="IPR039426">
    <property type="entry name" value="TonB-dep_rcpt-like"/>
</dbReference>
<evidence type="ECO:0000256" key="11">
    <source>
        <dbReference type="RuleBase" id="RU003357"/>
    </source>
</evidence>
<protein>
    <submittedName>
        <fullName evidence="15">TonB-dependent receptor plug domain-containing protein</fullName>
    </submittedName>
</protein>
<dbReference type="PROSITE" id="PS52016">
    <property type="entry name" value="TONB_DEPENDENT_REC_3"/>
    <property type="match status" value="1"/>
</dbReference>
<dbReference type="GO" id="GO:0015344">
    <property type="term" value="F:siderophore uptake transmembrane transporter activity"/>
    <property type="evidence" value="ECO:0007669"/>
    <property type="project" value="TreeGrafter"/>
</dbReference>
<dbReference type="PANTHER" id="PTHR30069">
    <property type="entry name" value="TONB-DEPENDENT OUTER MEMBRANE RECEPTOR"/>
    <property type="match status" value="1"/>
</dbReference>
<evidence type="ECO:0000259" key="13">
    <source>
        <dbReference type="Pfam" id="PF00593"/>
    </source>
</evidence>
<dbReference type="Pfam" id="PF13715">
    <property type="entry name" value="CarbopepD_reg_2"/>
    <property type="match status" value="1"/>
</dbReference>
<comment type="caution">
    <text evidence="15">The sequence shown here is derived from an EMBL/GenBank/DDBJ whole genome shotgun (WGS) entry which is preliminary data.</text>
</comment>
<evidence type="ECO:0000256" key="2">
    <source>
        <dbReference type="ARBA" id="ARBA00022448"/>
    </source>
</evidence>
<dbReference type="InterPro" id="IPR000531">
    <property type="entry name" value="Beta-barrel_TonB"/>
</dbReference>
<dbReference type="AlphaFoldDB" id="A0A5N1J7R4"/>
<dbReference type="SUPFAM" id="SSF49464">
    <property type="entry name" value="Carboxypeptidase regulatory domain-like"/>
    <property type="match status" value="1"/>
</dbReference>
<evidence type="ECO:0000313" key="16">
    <source>
        <dbReference type="Proteomes" id="UP000326570"/>
    </source>
</evidence>
<dbReference type="SUPFAM" id="SSF56935">
    <property type="entry name" value="Porins"/>
    <property type="match status" value="1"/>
</dbReference>
<organism evidence="15 16">
    <name type="scientific">Adhaeribacter soli</name>
    <dbReference type="NCBI Taxonomy" id="2607655"/>
    <lineage>
        <taxon>Bacteria</taxon>
        <taxon>Pseudomonadati</taxon>
        <taxon>Bacteroidota</taxon>
        <taxon>Cytophagia</taxon>
        <taxon>Cytophagales</taxon>
        <taxon>Hymenobacteraceae</taxon>
        <taxon>Adhaeribacter</taxon>
    </lineage>
</organism>
<dbReference type="Gene3D" id="2.170.130.10">
    <property type="entry name" value="TonB-dependent receptor, plug domain"/>
    <property type="match status" value="1"/>
</dbReference>
<evidence type="ECO:0000259" key="14">
    <source>
        <dbReference type="Pfam" id="PF07715"/>
    </source>
</evidence>
<keyword evidence="6 11" id="KW-0798">TonB box</keyword>
<keyword evidence="3 10" id="KW-1134">Transmembrane beta strand</keyword>
<feature type="chain" id="PRO_5024864003" evidence="12">
    <location>
        <begin position="35"/>
        <end position="790"/>
    </location>
</feature>
<keyword evidence="5 12" id="KW-0732">Signal</keyword>
<dbReference type="Pfam" id="PF07715">
    <property type="entry name" value="Plug"/>
    <property type="match status" value="1"/>
</dbReference>
<reference evidence="15 16" key="1">
    <citation type="submission" date="2019-09" db="EMBL/GenBank/DDBJ databases">
        <title>Genome sequence of Adhaeribacter sp. M2.</title>
        <authorList>
            <person name="Srinivasan S."/>
        </authorList>
    </citation>
    <scope>NUCLEOTIDE SEQUENCE [LARGE SCALE GENOMIC DNA]</scope>
    <source>
        <strain evidence="15 16">M2</strain>
    </source>
</reference>
<dbReference type="EMBL" id="VTWT01000002">
    <property type="protein sequence ID" value="KAA9340850.1"/>
    <property type="molecule type" value="Genomic_DNA"/>
</dbReference>
<evidence type="ECO:0000256" key="5">
    <source>
        <dbReference type="ARBA" id="ARBA00022729"/>
    </source>
</evidence>
<evidence type="ECO:0000256" key="4">
    <source>
        <dbReference type="ARBA" id="ARBA00022692"/>
    </source>
</evidence>
<dbReference type="Gene3D" id="2.40.170.20">
    <property type="entry name" value="TonB-dependent receptor, beta-barrel domain"/>
    <property type="match status" value="1"/>
</dbReference>
<evidence type="ECO:0000256" key="3">
    <source>
        <dbReference type="ARBA" id="ARBA00022452"/>
    </source>
</evidence>
<comment type="subcellular location">
    <subcellularLocation>
        <location evidence="1 10">Cell outer membrane</location>
        <topology evidence="1 10">Multi-pass membrane protein</topology>
    </subcellularLocation>
</comment>
<accession>A0A5N1J7R4</accession>
<keyword evidence="8 15" id="KW-0675">Receptor</keyword>
<feature type="signal peptide" evidence="12">
    <location>
        <begin position="1"/>
        <end position="34"/>
    </location>
</feature>
<proteinExistence type="inferred from homology"/>
<dbReference type="GO" id="GO:0044718">
    <property type="term" value="P:siderophore transmembrane transport"/>
    <property type="evidence" value="ECO:0007669"/>
    <property type="project" value="TreeGrafter"/>
</dbReference>
<dbReference type="InterPro" id="IPR008969">
    <property type="entry name" value="CarboxyPept-like_regulatory"/>
</dbReference>
<keyword evidence="9 10" id="KW-0998">Cell outer membrane</keyword>
<name>A0A5N1J7R4_9BACT</name>
<feature type="domain" description="TonB-dependent receptor plug" evidence="14">
    <location>
        <begin position="138"/>
        <end position="234"/>
    </location>
</feature>
<evidence type="ECO:0000256" key="6">
    <source>
        <dbReference type="ARBA" id="ARBA00023077"/>
    </source>
</evidence>
<dbReference type="Proteomes" id="UP000326570">
    <property type="component" value="Unassembled WGS sequence"/>
</dbReference>
<dbReference type="Pfam" id="PF00593">
    <property type="entry name" value="TonB_dep_Rec_b-barrel"/>
    <property type="match status" value="1"/>
</dbReference>
<gene>
    <name evidence="15" type="ORF">F0P94_05320</name>
</gene>
<dbReference type="RefSeq" id="WP_150902777.1">
    <property type="nucleotide sequence ID" value="NZ_VTWT01000002.1"/>
</dbReference>
<dbReference type="PANTHER" id="PTHR30069:SF29">
    <property type="entry name" value="HEMOGLOBIN AND HEMOGLOBIN-HAPTOGLOBIN-BINDING PROTEIN 1-RELATED"/>
    <property type="match status" value="1"/>
</dbReference>
<dbReference type="Gene3D" id="2.60.40.1120">
    <property type="entry name" value="Carboxypeptidase-like, regulatory domain"/>
    <property type="match status" value="1"/>
</dbReference>
<evidence type="ECO:0000256" key="9">
    <source>
        <dbReference type="ARBA" id="ARBA00023237"/>
    </source>
</evidence>
<keyword evidence="16" id="KW-1185">Reference proteome</keyword>
<keyword evidence="4 10" id="KW-0812">Transmembrane</keyword>
<evidence type="ECO:0000256" key="7">
    <source>
        <dbReference type="ARBA" id="ARBA00023136"/>
    </source>
</evidence>
<evidence type="ECO:0000256" key="8">
    <source>
        <dbReference type="ARBA" id="ARBA00023170"/>
    </source>
</evidence>
<dbReference type="GO" id="GO:0009279">
    <property type="term" value="C:cell outer membrane"/>
    <property type="evidence" value="ECO:0007669"/>
    <property type="project" value="UniProtKB-SubCell"/>
</dbReference>
<dbReference type="InterPro" id="IPR037066">
    <property type="entry name" value="Plug_dom_sf"/>
</dbReference>
<feature type="domain" description="TonB-dependent receptor-like beta-barrel" evidence="13">
    <location>
        <begin position="302"/>
        <end position="745"/>
    </location>
</feature>
<evidence type="ECO:0000256" key="12">
    <source>
        <dbReference type="SAM" id="SignalP"/>
    </source>
</evidence>
<sequence>MLPFFPAFRQSRIRFPKVIGSLLFLLLLSGIAQAQTAKFTINGFIRDSESGENLIGVSIYNPKTGQGTSTNNFGFYSITLPQDTVSLVITYVGYERMAYTTYLNRNLEQNFSLRNNSQLEAVEVIGERSEKIKESTRMSTVSVPIAQIKKLPALFGEVDVLKTLQLLPGVQSGGEGSSGLYVRGGSPDQNLILLDGAPVYNASHLFGFFSVFNADALNNVELIKGGFPARYGGRLSSVLDINMKEGHMNEYHGEGSVGIIAAKATVEGPIKKDVSSFIISARRTYIDVLMRPFMNIQTGVAGYYFYDLNGKVNYKFGQRDRLYLSAYTGYDKFYVRFKMSDEENNSRLGWGNLTTALRWNHIVNNRLFANTHFTYTKYQFDVGNEYNSTYPDQNGELKTDKFLLHYFSNIRDLSLKSDFDFTPTANHYIRFGGQYILHSFKPGALQVKDNFSDGANNIDKGTQVLGHEAAVYIEDDIKLTDRLKVNAGLRFNNFLVDKKVYPSLEPRLSARYLLTEDLALKASYAKTTQFIHLLTNSTIGLPTDLWVPATKKVKPQSAEQVALGLARTVFDDKFEVSLEGYYKKMNHLIEFNEGADFLGTTDNNWEDKVTSGQGWSYGMEFFIQKKLGKTTGWVGYTLAWATRKFPDLNNGEIYPYRYDRRHDVSIVVSHQLTEDIDVSGTWVYGTGNAVTLDEVQYYMGGSGPIGDSGSRNNFRMAPYHRIDFSLNQTKKKSWGEVVNSFGVYNAYNRKNPYFIYFDEGYSYGNGQRRPKFKQISLFPILPSFTKSFKF</sequence>
<evidence type="ECO:0000256" key="1">
    <source>
        <dbReference type="ARBA" id="ARBA00004571"/>
    </source>
</evidence>
<evidence type="ECO:0000313" key="15">
    <source>
        <dbReference type="EMBL" id="KAA9340850.1"/>
    </source>
</evidence>
<dbReference type="InterPro" id="IPR036942">
    <property type="entry name" value="Beta-barrel_TonB_sf"/>
</dbReference>
<keyword evidence="7 10" id="KW-0472">Membrane</keyword>
<dbReference type="InterPro" id="IPR012910">
    <property type="entry name" value="Plug_dom"/>
</dbReference>